<keyword evidence="1" id="KW-0812">Transmembrane</keyword>
<protein>
    <submittedName>
        <fullName evidence="2">Uncharacterized protein</fullName>
    </submittedName>
</protein>
<dbReference type="EMBL" id="JALAXI010000013">
    <property type="protein sequence ID" value="MCY9281228.1"/>
    <property type="molecule type" value="Genomic_DNA"/>
</dbReference>
<feature type="transmembrane region" description="Helical" evidence="1">
    <location>
        <begin position="51"/>
        <end position="69"/>
    </location>
</feature>
<reference evidence="2" key="1">
    <citation type="submission" date="2022-02" db="EMBL/GenBank/DDBJ databases">
        <title>Crop Bioprotection Bacillus Genome Sequencing.</title>
        <authorList>
            <person name="Dunlap C."/>
        </authorList>
    </citation>
    <scope>NUCLEOTIDE SEQUENCE</scope>
    <source>
        <strain evidence="2">T20C14</strain>
    </source>
</reference>
<gene>
    <name evidence="2" type="ORF">MOE73_14275</name>
</gene>
<evidence type="ECO:0000313" key="2">
    <source>
        <dbReference type="EMBL" id="MCY9281228.1"/>
    </source>
</evidence>
<keyword evidence="1" id="KW-1133">Transmembrane helix</keyword>
<keyword evidence="1" id="KW-0472">Membrane</keyword>
<feature type="transmembrane region" description="Helical" evidence="1">
    <location>
        <begin position="98"/>
        <end position="114"/>
    </location>
</feature>
<organism evidence="2 3">
    <name type="scientific">Bacillus haynesii</name>
    <dbReference type="NCBI Taxonomy" id="1925021"/>
    <lineage>
        <taxon>Bacteria</taxon>
        <taxon>Bacillati</taxon>
        <taxon>Bacillota</taxon>
        <taxon>Bacilli</taxon>
        <taxon>Bacillales</taxon>
        <taxon>Bacillaceae</taxon>
        <taxon>Bacillus</taxon>
    </lineage>
</organism>
<evidence type="ECO:0000313" key="3">
    <source>
        <dbReference type="Proteomes" id="UP001066455"/>
    </source>
</evidence>
<sequence length="115" mass="13059">MFEAIILFILGVSVLAAGFLSLKRELSTESVSISSTDEAKSELKKMLDDHGWFYLTGVALFMQFIFRGFHFTFEHFFYAFIISSGIQSIFYLFNKGNLGYKVCAVIVVSLLVIYL</sequence>
<comment type="caution">
    <text evidence="2">The sequence shown here is derived from an EMBL/GenBank/DDBJ whole genome shotgun (WGS) entry which is preliminary data.</text>
</comment>
<proteinExistence type="predicted"/>
<dbReference type="Proteomes" id="UP001066455">
    <property type="component" value="Unassembled WGS sequence"/>
</dbReference>
<dbReference type="RefSeq" id="WP_268301565.1">
    <property type="nucleotide sequence ID" value="NZ_JALAJL010000063.1"/>
</dbReference>
<name>A0AA90J5Y9_9BACI</name>
<accession>A0AA90J5Y9</accession>
<dbReference type="AlphaFoldDB" id="A0AA90J5Y9"/>
<evidence type="ECO:0000256" key="1">
    <source>
        <dbReference type="SAM" id="Phobius"/>
    </source>
</evidence>
<feature type="transmembrane region" description="Helical" evidence="1">
    <location>
        <begin position="76"/>
        <end position="92"/>
    </location>
</feature>